<keyword evidence="4" id="KW-1185">Reference proteome</keyword>
<gene>
    <name evidence="3" type="ORF">MCOR_25921</name>
</gene>
<feature type="compositionally biased region" description="Acidic residues" evidence="1">
    <location>
        <begin position="475"/>
        <end position="490"/>
    </location>
</feature>
<protein>
    <recommendedName>
        <fullName evidence="2">DUF6729 domain-containing protein</fullName>
    </recommendedName>
</protein>
<evidence type="ECO:0000313" key="4">
    <source>
        <dbReference type="Proteomes" id="UP000507470"/>
    </source>
</evidence>
<evidence type="ECO:0000256" key="1">
    <source>
        <dbReference type="SAM" id="MobiDB-lite"/>
    </source>
</evidence>
<dbReference type="Proteomes" id="UP000507470">
    <property type="component" value="Unassembled WGS sequence"/>
</dbReference>
<dbReference type="PANTHER" id="PTHR24401:SF29">
    <property type="entry name" value="SI:CH211-243P7.3-RELATED"/>
    <property type="match status" value="1"/>
</dbReference>
<organism evidence="3 4">
    <name type="scientific">Mytilus coruscus</name>
    <name type="common">Sea mussel</name>
    <dbReference type="NCBI Taxonomy" id="42192"/>
    <lineage>
        <taxon>Eukaryota</taxon>
        <taxon>Metazoa</taxon>
        <taxon>Spiralia</taxon>
        <taxon>Lophotrochozoa</taxon>
        <taxon>Mollusca</taxon>
        <taxon>Bivalvia</taxon>
        <taxon>Autobranchia</taxon>
        <taxon>Pteriomorphia</taxon>
        <taxon>Mytilida</taxon>
        <taxon>Mytiloidea</taxon>
        <taxon>Mytilidae</taxon>
        <taxon>Mytilinae</taxon>
        <taxon>Mytilus</taxon>
    </lineage>
</organism>
<evidence type="ECO:0000313" key="3">
    <source>
        <dbReference type="EMBL" id="CAC5390845.1"/>
    </source>
</evidence>
<sequence length="496" mass="56334">MQPCDQRWISKSLFRVNQQGKPEMCFDGITQMWYQPPQPPLQCTQPPLLDRYFSRPTILWMPKKLWRVLLSCPDQACNKRELTSAGLYHTRLTVRPSQKQPREGSLPLAPSQEKVLSYQWLTTVFCRDVLSRLDEVKASLTSPYGRVIKVDSTKRFLCKLQGMAAGTASLVTNVGNKHGQILMSVVTAEEGAGLDAMLSGLENRYSDAGTSPPEVLYVDRDCCGPNFVGKKFHKWKEIKVRLDIWHFMRRLASTYTTESHPLYPKFMRQLSGCIFQWCSEDLEVLKGAKEDQLATDGVPSGQPIDWITKKELSLHCRCTTRISEDITDLISELLKVYCGEHGRDLLGTPLLDANKVEEIRKVQQNHVPCILDPPGSQLYVQTGVLKKGGHMLPTYRCARGSTSLESFHLHLNRFIPVNRLAEKVLGNPLDHSFQAPRVYTGELLGVEYLYAQTGRALQTVLEENEEEEERKTEEQPDMDEGFVDDLDDMTIPEARS</sequence>
<dbReference type="EMBL" id="CACVKT020004645">
    <property type="protein sequence ID" value="CAC5390845.1"/>
    <property type="molecule type" value="Genomic_DNA"/>
</dbReference>
<dbReference type="PANTHER" id="PTHR24401">
    <property type="entry name" value="SI:CH211-243P7.3-RELATED"/>
    <property type="match status" value="1"/>
</dbReference>
<feature type="region of interest" description="Disordered" evidence="1">
    <location>
        <begin position="462"/>
        <end position="496"/>
    </location>
</feature>
<dbReference type="OrthoDB" id="6153124at2759"/>
<reference evidence="3 4" key="1">
    <citation type="submission" date="2020-06" db="EMBL/GenBank/DDBJ databases">
        <authorList>
            <person name="Li R."/>
            <person name="Bekaert M."/>
        </authorList>
    </citation>
    <scope>NUCLEOTIDE SEQUENCE [LARGE SCALE GENOMIC DNA]</scope>
    <source>
        <strain evidence="4">wild</strain>
    </source>
</reference>
<evidence type="ECO:0000259" key="2">
    <source>
        <dbReference type="Pfam" id="PF20499"/>
    </source>
</evidence>
<proteinExistence type="predicted"/>
<feature type="domain" description="DUF6729" evidence="2">
    <location>
        <begin position="1"/>
        <end position="91"/>
    </location>
</feature>
<dbReference type="AlphaFoldDB" id="A0A6J8C378"/>
<dbReference type="InterPro" id="IPR046616">
    <property type="entry name" value="DUF6729"/>
</dbReference>
<dbReference type="Pfam" id="PF20499">
    <property type="entry name" value="DUF6729"/>
    <property type="match status" value="1"/>
</dbReference>
<name>A0A6J8C378_MYTCO</name>
<accession>A0A6J8C378</accession>